<keyword evidence="1" id="KW-0238">DNA-binding</keyword>
<proteinExistence type="predicted"/>
<reference evidence="1 2" key="1">
    <citation type="journal article" date="2013" name="PLoS ONE">
        <title>Complete Genome Analysis of a Haemophilus parasuis Serovar 12 Strain from China.</title>
        <authorList>
            <person name="Li Y."/>
            <person name="Kwok A.H."/>
            <person name="Jiang J."/>
            <person name="Zou Y."/>
            <person name="Zheng F."/>
            <person name="Chen P."/>
            <person name="Hou C."/>
            <person name="Leung F.C."/>
            <person name="Jiang P."/>
        </authorList>
    </citation>
    <scope>NUCLEOTIDE SEQUENCE [LARGE SCALE GENOMIC DNA]</scope>
    <source>
        <strain evidence="1 2">ZJ0906</strain>
    </source>
</reference>
<protein>
    <submittedName>
        <fullName evidence="1">HTH-type DNA-binding domain/DOC/FIC domain-containing protein</fullName>
    </submittedName>
</protein>
<dbReference type="Proteomes" id="UP000014672">
    <property type="component" value="Chromosome"/>
</dbReference>
<dbReference type="GO" id="GO:0003677">
    <property type="term" value="F:DNA binding"/>
    <property type="evidence" value="ECO:0007669"/>
    <property type="project" value="UniProtKB-KW"/>
</dbReference>
<dbReference type="EMBL" id="CP005384">
    <property type="protein sequence ID" value="AGO17496.1"/>
    <property type="molecule type" value="Genomic_DNA"/>
</dbReference>
<evidence type="ECO:0000313" key="2">
    <source>
        <dbReference type="Proteomes" id="UP000014672"/>
    </source>
</evidence>
<sequence>MVALALLVAESLPEQKELMIRLVEHFILLKG</sequence>
<evidence type="ECO:0000313" key="1">
    <source>
        <dbReference type="EMBL" id="AGO17496.1"/>
    </source>
</evidence>
<accession>A0A806JCV5</accession>
<name>A0A806JCV5_GLAPU</name>
<dbReference type="AlphaFoldDB" id="A0A806JCV5"/>
<gene>
    <name evidence="1" type="ORF">K756_12095</name>
</gene>
<dbReference type="KEGG" id="hpaz:K756_12095"/>
<organism evidence="1 2">
    <name type="scientific">Glaesserella parasuis ZJ0906</name>
    <dbReference type="NCBI Taxonomy" id="1322346"/>
    <lineage>
        <taxon>Bacteria</taxon>
        <taxon>Pseudomonadati</taxon>
        <taxon>Pseudomonadota</taxon>
        <taxon>Gammaproteobacteria</taxon>
        <taxon>Pasteurellales</taxon>
        <taxon>Pasteurellaceae</taxon>
        <taxon>Glaesserella</taxon>
    </lineage>
</organism>